<dbReference type="PANTHER" id="PTHR13360:SF1">
    <property type="entry name" value="ACTIVATING SIGNAL COINTEGRATOR 1 COMPLEX SUBUNIT 1"/>
    <property type="match status" value="1"/>
</dbReference>
<comment type="caution">
    <text evidence="3">The sequence shown here is derived from an EMBL/GenBank/DDBJ whole genome shotgun (WGS) entry which is preliminary data.</text>
</comment>
<dbReference type="AlphaFoldDB" id="A0AAD2GUK5"/>
<dbReference type="Proteomes" id="UP001295794">
    <property type="component" value="Unassembled WGS sequence"/>
</dbReference>
<dbReference type="PANTHER" id="PTHR13360">
    <property type="entry name" value="ACTIVATING SIGNAL COINTEGRATOR 1 COMPLEX SUBUNIT 1"/>
    <property type="match status" value="1"/>
</dbReference>
<feature type="compositionally biased region" description="Basic and acidic residues" evidence="1">
    <location>
        <begin position="46"/>
        <end position="60"/>
    </location>
</feature>
<dbReference type="GO" id="GO:0006307">
    <property type="term" value="P:DNA alkylation repair"/>
    <property type="evidence" value="ECO:0007669"/>
    <property type="project" value="InterPro"/>
</dbReference>
<dbReference type="Gene3D" id="3.90.1140.10">
    <property type="entry name" value="Cyclic phosphodiesterase"/>
    <property type="match status" value="1"/>
</dbReference>
<dbReference type="EMBL" id="CAVNYO010000045">
    <property type="protein sequence ID" value="CAK5263856.1"/>
    <property type="molecule type" value="Genomic_DNA"/>
</dbReference>
<organism evidence="3 4">
    <name type="scientific">Mycena citricolor</name>
    <dbReference type="NCBI Taxonomy" id="2018698"/>
    <lineage>
        <taxon>Eukaryota</taxon>
        <taxon>Fungi</taxon>
        <taxon>Dikarya</taxon>
        <taxon>Basidiomycota</taxon>
        <taxon>Agaricomycotina</taxon>
        <taxon>Agaricomycetes</taxon>
        <taxon>Agaricomycetidae</taxon>
        <taxon>Agaricales</taxon>
        <taxon>Marasmiineae</taxon>
        <taxon>Mycenaceae</taxon>
        <taxon>Mycena</taxon>
    </lineage>
</organism>
<evidence type="ECO:0000259" key="2">
    <source>
        <dbReference type="Pfam" id="PF10469"/>
    </source>
</evidence>
<dbReference type="GO" id="GO:0006355">
    <property type="term" value="P:regulation of DNA-templated transcription"/>
    <property type="evidence" value="ECO:0007669"/>
    <property type="project" value="TreeGrafter"/>
</dbReference>
<dbReference type="GO" id="GO:0005634">
    <property type="term" value="C:nucleus"/>
    <property type="evidence" value="ECO:0007669"/>
    <property type="project" value="TreeGrafter"/>
</dbReference>
<dbReference type="Pfam" id="PF10469">
    <property type="entry name" value="AKAP7_NLS"/>
    <property type="match status" value="1"/>
</dbReference>
<dbReference type="InterPro" id="IPR019510">
    <property type="entry name" value="AKAP7-like_phosphoesterase"/>
</dbReference>
<name>A0AAD2GUK5_9AGAR</name>
<evidence type="ECO:0000313" key="3">
    <source>
        <dbReference type="EMBL" id="CAK5263856.1"/>
    </source>
</evidence>
<protein>
    <recommendedName>
        <fullName evidence="2">A-kinase anchor protein 7-like phosphoesterase domain-containing protein</fullName>
    </recommendedName>
</protein>
<gene>
    <name evidence="3" type="ORF">MYCIT1_LOCUS3561</name>
</gene>
<sequence length="305" mass="33459">MTPTFLPRSAASSFLSAKASLMAPSSASTPKQSNHASNVVRPIKTAPDDRVKPDRRRAQERPQSIRPTHFLSLPIGHHADLRTRVSHLHARIKAHAPPIVGIDPSILVDPRRLHFTLGVMTLVDADRAAPSGADEPTAPTKTVAEALALLRSLKTQVAEISAGGLLALPLDHMGVLKTHHEEAGVLYVAPKDEEEEETKKIRRIVDLVARRFQEEGLIHETRPVLLHCTLINASHRRPRRSPKWFSYQEVFALASPEGRTANINAEARSADVDLGAWTASEIQLCRMGSHGPENEYFSCGSILLS</sequence>
<feature type="region of interest" description="Disordered" evidence="1">
    <location>
        <begin position="20"/>
        <end position="67"/>
    </location>
</feature>
<feature type="compositionally biased region" description="Polar residues" evidence="1">
    <location>
        <begin position="25"/>
        <end position="37"/>
    </location>
</feature>
<proteinExistence type="predicted"/>
<evidence type="ECO:0000313" key="4">
    <source>
        <dbReference type="Proteomes" id="UP001295794"/>
    </source>
</evidence>
<evidence type="ECO:0000256" key="1">
    <source>
        <dbReference type="SAM" id="MobiDB-lite"/>
    </source>
</evidence>
<accession>A0AAD2GUK5</accession>
<feature type="domain" description="A-kinase anchor protein 7-like phosphoesterase" evidence="2">
    <location>
        <begin position="67"/>
        <end position="302"/>
    </location>
</feature>
<reference evidence="3" key="1">
    <citation type="submission" date="2023-11" db="EMBL/GenBank/DDBJ databases">
        <authorList>
            <person name="De Vega J J."/>
            <person name="De Vega J J."/>
        </authorList>
    </citation>
    <scope>NUCLEOTIDE SEQUENCE</scope>
</reference>
<dbReference type="InterPro" id="IPR009210">
    <property type="entry name" value="ASCC1"/>
</dbReference>
<keyword evidence="4" id="KW-1185">Reference proteome</keyword>